<dbReference type="AlphaFoldDB" id="A1DKC4"/>
<evidence type="ECO:0000256" key="5">
    <source>
        <dbReference type="ARBA" id="ARBA00023136"/>
    </source>
</evidence>
<dbReference type="eggNOG" id="KOG0254">
    <property type="taxonomic scope" value="Eukaryota"/>
</dbReference>
<dbReference type="InterPro" id="IPR036259">
    <property type="entry name" value="MFS_trans_sf"/>
</dbReference>
<feature type="transmembrane region" description="Helical" evidence="6">
    <location>
        <begin position="72"/>
        <end position="92"/>
    </location>
</feature>
<keyword evidence="9" id="KW-1185">Reference proteome</keyword>
<sequence>MNKLLRIRASFSYGSSGVKGLLSSKYVFGAAVLASLGGFSMGYDMGVISIINVMEQFHHAYPFAASAFGMEFMTVMLLLGAFVGCIFMPYVVDWFSRKWALMVVVVIFNISAILRTAAPNYATLMAGRCIRGIGVGTLALVLNQSSEQPLILSGMFNILQMIAAIVCFLIIDKVGRRPLAIFGGFACAAAYTVIAVLSGLYSAD</sequence>
<dbReference type="InterPro" id="IPR020846">
    <property type="entry name" value="MFS_dom"/>
</dbReference>
<feature type="transmembrane region" description="Helical" evidence="6">
    <location>
        <begin position="26"/>
        <end position="52"/>
    </location>
</feature>
<dbReference type="RefSeq" id="XP_001259060.1">
    <property type="nucleotide sequence ID" value="XM_001259059.1"/>
</dbReference>
<organism evidence="8 9">
    <name type="scientific">Neosartorya fischeri (strain ATCC 1020 / DSM 3700 / CBS 544.65 / FGSC A1164 / JCM 1740 / NRRL 181 / WB 181)</name>
    <name type="common">Aspergillus fischerianus</name>
    <dbReference type="NCBI Taxonomy" id="331117"/>
    <lineage>
        <taxon>Eukaryota</taxon>
        <taxon>Fungi</taxon>
        <taxon>Dikarya</taxon>
        <taxon>Ascomycota</taxon>
        <taxon>Pezizomycotina</taxon>
        <taxon>Eurotiomycetes</taxon>
        <taxon>Eurotiomycetidae</taxon>
        <taxon>Eurotiales</taxon>
        <taxon>Aspergillaceae</taxon>
        <taxon>Aspergillus</taxon>
        <taxon>Aspergillus subgen. Fumigati</taxon>
    </lineage>
</organism>
<dbReference type="HOGENOM" id="CLU_1343590_0_0_1"/>
<evidence type="ECO:0000256" key="1">
    <source>
        <dbReference type="ARBA" id="ARBA00004141"/>
    </source>
</evidence>
<evidence type="ECO:0000313" key="9">
    <source>
        <dbReference type="Proteomes" id="UP000006702"/>
    </source>
</evidence>
<reference evidence="9" key="1">
    <citation type="journal article" date="2008" name="PLoS Genet.">
        <title>Genomic islands in the pathogenic filamentous fungus Aspergillus fumigatus.</title>
        <authorList>
            <person name="Fedorova N.D."/>
            <person name="Khaldi N."/>
            <person name="Joardar V.S."/>
            <person name="Maiti R."/>
            <person name="Amedeo P."/>
            <person name="Anderson M.J."/>
            <person name="Crabtree J."/>
            <person name="Silva J.C."/>
            <person name="Badger J.H."/>
            <person name="Albarraq A."/>
            <person name="Angiuoli S."/>
            <person name="Bussey H."/>
            <person name="Bowyer P."/>
            <person name="Cotty P.J."/>
            <person name="Dyer P.S."/>
            <person name="Egan A."/>
            <person name="Galens K."/>
            <person name="Fraser-Liggett C.M."/>
            <person name="Haas B.J."/>
            <person name="Inman J.M."/>
            <person name="Kent R."/>
            <person name="Lemieux S."/>
            <person name="Malavazi I."/>
            <person name="Orvis J."/>
            <person name="Roemer T."/>
            <person name="Ronning C.M."/>
            <person name="Sundaram J.P."/>
            <person name="Sutton G."/>
            <person name="Turner G."/>
            <person name="Venter J.C."/>
            <person name="White O.R."/>
            <person name="Whitty B.R."/>
            <person name="Youngman P."/>
            <person name="Wolfe K.H."/>
            <person name="Goldman G.H."/>
            <person name="Wortman J.R."/>
            <person name="Jiang B."/>
            <person name="Denning D.W."/>
            <person name="Nierman W.C."/>
        </authorList>
    </citation>
    <scope>NUCLEOTIDE SEQUENCE [LARGE SCALE GENOMIC DNA]</scope>
    <source>
        <strain evidence="9">ATCC 1020 / DSM 3700 / CBS 544.65 / FGSC A1164 / JCM 1740 / NRRL 181 / WB 181</strain>
    </source>
</reference>
<dbReference type="PANTHER" id="PTHR48022">
    <property type="entry name" value="PLASTIDIC GLUCOSE TRANSPORTER 4"/>
    <property type="match status" value="1"/>
</dbReference>
<name>A1DKC4_NEOFI</name>
<dbReference type="GO" id="GO:0016020">
    <property type="term" value="C:membrane"/>
    <property type="evidence" value="ECO:0007669"/>
    <property type="project" value="UniProtKB-SubCell"/>
</dbReference>
<proteinExistence type="inferred from homology"/>
<dbReference type="PROSITE" id="PS50850">
    <property type="entry name" value="MFS"/>
    <property type="match status" value="1"/>
</dbReference>
<gene>
    <name evidence="8" type="ORF">NFIA_005250</name>
</gene>
<evidence type="ECO:0000256" key="4">
    <source>
        <dbReference type="ARBA" id="ARBA00022989"/>
    </source>
</evidence>
<dbReference type="OMA" id="HHAYPFA"/>
<feature type="transmembrane region" description="Helical" evidence="6">
    <location>
        <begin position="178"/>
        <end position="201"/>
    </location>
</feature>
<feature type="domain" description="Major facilitator superfamily (MFS) profile" evidence="7">
    <location>
        <begin position="30"/>
        <end position="204"/>
    </location>
</feature>
<feature type="transmembrane region" description="Helical" evidence="6">
    <location>
        <begin position="99"/>
        <end position="118"/>
    </location>
</feature>
<keyword evidence="3 6" id="KW-0812">Transmembrane</keyword>
<dbReference type="KEGG" id="nfi:NFIA_005250"/>
<dbReference type="OrthoDB" id="4526249at2759"/>
<evidence type="ECO:0000256" key="3">
    <source>
        <dbReference type="ARBA" id="ARBA00022692"/>
    </source>
</evidence>
<dbReference type="GO" id="GO:0005351">
    <property type="term" value="F:carbohydrate:proton symporter activity"/>
    <property type="evidence" value="ECO:0007669"/>
    <property type="project" value="TreeGrafter"/>
</dbReference>
<dbReference type="SUPFAM" id="SSF103473">
    <property type="entry name" value="MFS general substrate transporter"/>
    <property type="match status" value="2"/>
</dbReference>
<protein>
    <recommendedName>
        <fullName evidence="7">Major facilitator superfamily (MFS) profile domain-containing protein</fullName>
    </recommendedName>
</protein>
<evidence type="ECO:0000256" key="2">
    <source>
        <dbReference type="ARBA" id="ARBA00010992"/>
    </source>
</evidence>
<comment type="subcellular location">
    <subcellularLocation>
        <location evidence="1">Membrane</location>
        <topology evidence="1">Multi-pass membrane protein</topology>
    </subcellularLocation>
</comment>
<dbReference type="Gene3D" id="1.20.1250.20">
    <property type="entry name" value="MFS general substrate transporter like domains"/>
    <property type="match status" value="2"/>
</dbReference>
<evidence type="ECO:0000313" key="8">
    <source>
        <dbReference type="EMBL" id="EAW17163.1"/>
    </source>
</evidence>
<keyword evidence="4 6" id="KW-1133">Transmembrane helix</keyword>
<dbReference type="VEuPathDB" id="FungiDB:NFIA_005250"/>
<comment type="similarity">
    <text evidence="2">Belongs to the major facilitator superfamily. Sugar transporter (TC 2.A.1.1) family.</text>
</comment>
<dbReference type="STRING" id="331117.A1DKC4"/>
<dbReference type="InterPro" id="IPR005828">
    <property type="entry name" value="MFS_sugar_transport-like"/>
</dbReference>
<feature type="transmembrane region" description="Helical" evidence="6">
    <location>
        <begin position="150"/>
        <end position="171"/>
    </location>
</feature>
<dbReference type="Pfam" id="PF00083">
    <property type="entry name" value="Sugar_tr"/>
    <property type="match status" value="2"/>
</dbReference>
<dbReference type="InterPro" id="IPR050360">
    <property type="entry name" value="MFS_Sugar_Transporters"/>
</dbReference>
<dbReference type="EMBL" id="DS027697">
    <property type="protein sequence ID" value="EAW17163.1"/>
    <property type="molecule type" value="Genomic_DNA"/>
</dbReference>
<evidence type="ECO:0000259" key="7">
    <source>
        <dbReference type="PROSITE" id="PS50850"/>
    </source>
</evidence>
<keyword evidence="5 6" id="KW-0472">Membrane</keyword>
<dbReference type="GeneID" id="4585221"/>
<accession>A1DKC4</accession>
<evidence type="ECO:0000256" key="6">
    <source>
        <dbReference type="SAM" id="Phobius"/>
    </source>
</evidence>
<dbReference type="Proteomes" id="UP000006702">
    <property type="component" value="Unassembled WGS sequence"/>
</dbReference>
<dbReference type="PANTHER" id="PTHR48022:SF14">
    <property type="entry name" value="MAJOR FACILITATOR SUPERFAMILY (MFS) PROFILE DOMAIN-CONTAINING PROTEIN-RELATED"/>
    <property type="match status" value="1"/>
</dbReference>